<evidence type="ECO:0000256" key="1">
    <source>
        <dbReference type="SAM" id="SignalP"/>
    </source>
</evidence>
<comment type="caution">
    <text evidence="2">The sequence shown here is derived from an EMBL/GenBank/DDBJ whole genome shotgun (WGS) entry which is preliminary data.</text>
</comment>
<dbReference type="RefSeq" id="WP_077116323.1">
    <property type="nucleotide sequence ID" value="NZ_MUKP01000004.1"/>
</dbReference>
<proteinExistence type="predicted"/>
<feature type="chain" id="PRO_5038661785" description="DUF1579 domain-containing protein" evidence="1">
    <location>
        <begin position="28"/>
        <end position="214"/>
    </location>
</feature>
<feature type="signal peptide" evidence="1">
    <location>
        <begin position="1"/>
        <end position="27"/>
    </location>
</feature>
<evidence type="ECO:0000313" key="3">
    <source>
        <dbReference type="Proteomes" id="UP000188836"/>
    </source>
</evidence>
<dbReference type="Pfam" id="PF07617">
    <property type="entry name" value="DUF1579"/>
    <property type="match status" value="1"/>
</dbReference>
<evidence type="ECO:0008006" key="4">
    <source>
        <dbReference type="Google" id="ProtNLM"/>
    </source>
</evidence>
<accession>A0A1V2THC2</accession>
<protein>
    <recommendedName>
        <fullName evidence="4">DUF1579 domain-containing protein</fullName>
    </recommendedName>
</protein>
<organism evidence="2 3">
    <name type="scientific">Nocardia donostiensis</name>
    <dbReference type="NCBI Taxonomy" id="1538463"/>
    <lineage>
        <taxon>Bacteria</taxon>
        <taxon>Bacillati</taxon>
        <taxon>Actinomycetota</taxon>
        <taxon>Actinomycetes</taxon>
        <taxon>Mycobacteriales</taxon>
        <taxon>Nocardiaceae</taxon>
        <taxon>Nocardia</taxon>
    </lineage>
</organism>
<dbReference type="InterPro" id="IPR011473">
    <property type="entry name" value="DUF1579"/>
</dbReference>
<keyword evidence="1" id="KW-0732">Signal</keyword>
<dbReference type="Proteomes" id="UP000188836">
    <property type="component" value="Unassembled WGS sequence"/>
</dbReference>
<dbReference type="EMBL" id="MUMY01000007">
    <property type="protein sequence ID" value="ONM48843.1"/>
    <property type="molecule type" value="Genomic_DNA"/>
</dbReference>
<keyword evidence="3" id="KW-1185">Reference proteome</keyword>
<sequence length="214" mass="23469">MTSNKFRRLFPTVLVTIALLGTACGTAATESTVAETGITIAGAAPEHQDPGHARLDQLVGEWNVEKATFVAGGTPDNPLRGHDLVSRWRWIGKTGNNFLEEEVEGMLGDRPYYRLGHLGYSTVDDRYEWSTVDSVSPMMMTYQGAKGSGSAAEISMTGDFTDPGLTGEQNIGMTIPMRTLIKLESLDRTVMEIYFTPPGEPELLADRVVLTRRR</sequence>
<gene>
    <name evidence="2" type="ORF">B0T46_10185</name>
</gene>
<reference evidence="2 3" key="1">
    <citation type="journal article" date="2016" name="Antonie Van Leeuwenhoek">
        <title>Nocardia donostiensis sp. nov., isolated from human respiratory specimens.</title>
        <authorList>
            <person name="Ercibengoa M."/>
            <person name="Bell M."/>
            <person name="Marimon J.M."/>
            <person name="Humrighouse B."/>
            <person name="Klenk H.P."/>
            <person name="Potter G."/>
            <person name="Perez-Trallero E."/>
        </authorList>
    </citation>
    <scope>NUCLEOTIDE SEQUENCE [LARGE SCALE GENOMIC DNA]</scope>
    <source>
        <strain evidence="2 3">X1655</strain>
    </source>
</reference>
<dbReference type="AlphaFoldDB" id="A0A1V2THC2"/>
<dbReference type="PROSITE" id="PS51257">
    <property type="entry name" value="PROKAR_LIPOPROTEIN"/>
    <property type="match status" value="1"/>
</dbReference>
<name>A0A1V2THC2_9NOCA</name>
<evidence type="ECO:0000313" key="2">
    <source>
        <dbReference type="EMBL" id="ONM48843.1"/>
    </source>
</evidence>